<accession>A0A1H3KY13</accession>
<dbReference type="Proteomes" id="UP000199529">
    <property type="component" value="Unassembled WGS sequence"/>
</dbReference>
<sequence>MTSSHSPPSATTSYNVTTFGWFTFARILPSARSRLIRSAPCSLSRETACLIATSRPSSSSTARQTVPPPPEPICSANRYRPLIN</sequence>
<feature type="compositionally biased region" description="Low complexity" evidence="1">
    <location>
        <begin position="54"/>
        <end position="63"/>
    </location>
</feature>
<dbReference type="EMBL" id="FNOK01000029">
    <property type="protein sequence ID" value="SDY56970.1"/>
    <property type="molecule type" value="Genomic_DNA"/>
</dbReference>
<name>A0A1H3KY13_9PSEU</name>
<evidence type="ECO:0000313" key="3">
    <source>
        <dbReference type="Proteomes" id="UP000199529"/>
    </source>
</evidence>
<organism evidence="2 3">
    <name type="scientific">Saccharopolyspora shandongensis</name>
    <dbReference type="NCBI Taxonomy" id="418495"/>
    <lineage>
        <taxon>Bacteria</taxon>
        <taxon>Bacillati</taxon>
        <taxon>Actinomycetota</taxon>
        <taxon>Actinomycetes</taxon>
        <taxon>Pseudonocardiales</taxon>
        <taxon>Pseudonocardiaceae</taxon>
        <taxon>Saccharopolyspora</taxon>
    </lineage>
</organism>
<keyword evidence="3" id="KW-1185">Reference proteome</keyword>
<evidence type="ECO:0000256" key="1">
    <source>
        <dbReference type="SAM" id="MobiDB-lite"/>
    </source>
</evidence>
<proteinExistence type="predicted"/>
<evidence type="ECO:0000313" key="2">
    <source>
        <dbReference type="EMBL" id="SDY56970.1"/>
    </source>
</evidence>
<dbReference type="AlphaFoldDB" id="A0A1H3KY13"/>
<reference evidence="3" key="1">
    <citation type="submission" date="2016-10" db="EMBL/GenBank/DDBJ databases">
        <authorList>
            <person name="Varghese N."/>
            <person name="Submissions S."/>
        </authorList>
    </citation>
    <scope>NUCLEOTIDE SEQUENCE [LARGE SCALE GENOMIC DNA]</scope>
    <source>
        <strain evidence="3">CGMCC 4.3530</strain>
    </source>
</reference>
<feature type="region of interest" description="Disordered" evidence="1">
    <location>
        <begin position="54"/>
        <end position="84"/>
    </location>
</feature>
<gene>
    <name evidence="2" type="ORF">SAMN05216215_102972</name>
</gene>
<protein>
    <submittedName>
        <fullName evidence="2">Uncharacterized protein</fullName>
    </submittedName>
</protein>